<evidence type="ECO:0000256" key="5">
    <source>
        <dbReference type="ARBA" id="ARBA00022691"/>
    </source>
</evidence>
<evidence type="ECO:0000256" key="1">
    <source>
        <dbReference type="ARBA" id="ARBA00000142"/>
    </source>
</evidence>
<accession>A0A6N9Q2Z5</accession>
<reference evidence="8 9" key="1">
    <citation type="submission" date="2019-01" db="EMBL/GenBank/DDBJ databases">
        <title>Chengkuizengella sp. nov., isolated from deep-sea sediment of East Pacific Ocean.</title>
        <authorList>
            <person name="Yang J."/>
            <person name="Lai Q."/>
            <person name="Shao Z."/>
        </authorList>
    </citation>
    <scope>NUCLEOTIDE SEQUENCE [LARGE SCALE GENOMIC DNA]</scope>
    <source>
        <strain evidence="8 9">YPA3-1-1</strain>
    </source>
</reference>
<keyword evidence="5 7" id="KW-0949">S-adenosyl-L-methionine</keyword>
<dbReference type="HAMAP" id="MF_01057">
    <property type="entry name" value="tRNA_methyltr_TrmB"/>
    <property type="match status" value="1"/>
</dbReference>
<comment type="catalytic activity">
    <reaction evidence="1 7">
        <text>guanosine(46) in tRNA + S-adenosyl-L-methionine = N(7)-methylguanosine(46) in tRNA + S-adenosyl-L-homocysteine</text>
        <dbReference type="Rhea" id="RHEA:42708"/>
        <dbReference type="Rhea" id="RHEA-COMP:10188"/>
        <dbReference type="Rhea" id="RHEA-COMP:10189"/>
        <dbReference type="ChEBI" id="CHEBI:57856"/>
        <dbReference type="ChEBI" id="CHEBI:59789"/>
        <dbReference type="ChEBI" id="CHEBI:74269"/>
        <dbReference type="ChEBI" id="CHEBI:74480"/>
        <dbReference type="EC" id="2.1.1.33"/>
    </reaction>
</comment>
<comment type="similarity">
    <text evidence="7">Belongs to the class I-like SAM-binding methyltransferase superfamily. TrmB family.</text>
</comment>
<dbReference type="InterPro" id="IPR029063">
    <property type="entry name" value="SAM-dependent_MTases_sf"/>
</dbReference>
<dbReference type="NCBIfam" id="NF001080">
    <property type="entry name" value="PRK00121.2-2"/>
    <property type="match status" value="1"/>
</dbReference>
<gene>
    <name evidence="7 8" type="primary">trmB</name>
    <name evidence="8" type="ORF">ERL59_09295</name>
</gene>
<dbReference type="Gene3D" id="3.40.50.150">
    <property type="entry name" value="Vaccinia Virus protein VP39"/>
    <property type="match status" value="1"/>
</dbReference>
<dbReference type="RefSeq" id="WP_160645957.1">
    <property type="nucleotide sequence ID" value="NZ_SIJB01000022.1"/>
</dbReference>
<feature type="binding site" evidence="7">
    <location>
        <position position="162"/>
    </location>
    <ligand>
        <name>substrate</name>
    </ligand>
</feature>
<keyword evidence="4 7" id="KW-0808">Transferase</keyword>
<feature type="binding site" evidence="7">
    <location>
        <position position="70"/>
    </location>
    <ligand>
        <name>S-adenosyl-L-methionine</name>
        <dbReference type="ChEBI" id="CHEBI:59789"/>
    </ligand>
</feature>
<evidence type="ECO:0000313" key="8">
    <source>
        <dbReference type="EMBL" id="NBI29154.1"/>
    </source>
</evidence>
<dbReference type="SUPFAM" id="SSF53335">
    <property type="entry name" value="S-adenosyl-L-methionine-dependent methyltransferases"/>
    <property type="match status" value="1"/>
</dbReference>
<keyword evidence="6 7" id="KW-0819">tRNA processing</keyword>
<dbReference type="AlphaFoldDB" id="A0A6N9Q2Z5"/>
<evidence type="ECO:0000256" key="2">
    <source>
        <dbReference type="ARBA" id="ARBA00003015"/>
    </source>
</evidence>
<comment type="caution">
    <text evidence="7">Lacks conserved residue(s) required for the propagation of feature annotation.</text>
</comment>
<dbReference type="EMBL" id="SIJB01000022">
    <property type="protein sequence ID" value="NBI29154.1"/>
    <property type="molecule type" value="Genomic_DNA"/>
</dbReference>
<protein>
    <recommendedName>
        <fullName evidence="7">tRNA (guanine-N(7)-)-methyltransferase</fullName>
        <ecNumber evidence="7">2.1.1.33</ecNumber>
    </recommendedName>
    <alternativeName>
        <fullName evidence="7">tRNA (guanine(46)-N(7))-methyltransferase</fullName>
    </alternativeName>
    <alternativeName>
        <fullName evidence="7">tRNA(m7G46)-methyltransferase</fullName>
    </alternativeName>
</protein>
<dbReference type="GO" id="GO:0043527">
    <property type="term" value="C:tRNA methyltransferase complex"/>
    <property type="evidence" value="ECO:0007669"/>
    <property type="project" value="TreeGrafter"/>
</dbReference>
<feature type="binding site" evidence="7">
    <location>
        <begin position="200"/>
        <end position="203"/>
    </location>
    <ligand>
        <name>substrate</name>
    </ligand>
</feature>
<dbReference type="GO" id="GO:0008176">
    <property type="term" value="F:tRNA (guanine(46)-N7)-methyltransferase activity"/>
    <property type="evidence" value="ECO:0007669"/>
    <property type="project" value="UniProtKB-UniRule"/>
</dbReference>
<dbReference type="Pfam" id="PF02390">
    <property type="entry name" value="Methyltransf_4"/>
    <property type="match status" value="1"/>
</dbReference>
<evidence type="ECO:0000256" key="6">
    <source>
        <dbReference type="ARBA" id="ARBA00022694"/>
    </source>
</evidence>
<name>A0A6N9Q2Z5_9BACL</name>
<evidence type="ECO:0000313" key="9">
    <source>
        <dbReference type="Proteomes" id="UP000448943"/>
    </source>
</evidence>
<dbReference type="NCBIfam" id="TIGR00091">
    <property type="entry name" value="tRNA (guanosine(46)-N7)-methyltransferase TrmB"/>
    <property type="match status" value="1"/>
</dbReference>
<feature type="binding site" evidence="7">
    <location>
        <position position="126"/>
    </location>
    <ligand>
        <name>S-adenosyl-L-methionine</name>
        <dbReference type="ChEBI" id="CHEBI:59789"/>
    </ligand>
</feature>
<dbReference type="OrthoDB" id="9802090at2"/>
<feature type="binding site" evidence="7">
    <location>
        <position position="130"/>
    </location>
    <ligand>
        <name>substrate</name>
    </ligand>
</feature>
<keyword evidence="3 7" id="KW-0489">Methyltransferase</keyword>
<dbReference type="InterPro" id="IPR055361">
    <property type="entry name" value="tRNA_methyltr_TrmB_bact"/>
</dbReference>
<dbReference type="UniPathway" id="UPA00989"/>
<feature type="binding site" evidence="7">
    <location>
        <position position="104"/>
    </location>
    <ligand>
        <name>S-adenosyl-L-methionine</name>
        <dbReference type="ChEBI" id="CHEBI:59789"/>
    </ligand>
</feature>
<sequence length="222" mass="26228">MGRLRRRSDTIEFLENAKDVVELKPQANKGKWKDIFGNDNPIHVELGMGKGKFISEMSLKYPEFNFIGIDLYDELVRKASEKAYDLREEQGVSNIDNLRLVLMNIEKIEEVFEKNEIDQIYLNFSDPWPKKRHASRRLTHTNFLNKYQYVLKDKGEIHLKTDSVSLFEFSLNSFADLDLKMKNIKLDLHKEGTPENHVFTEYEEKFVEQGMRIHRCEVILLK</sequence>
<comment type="caution">
    <text evidence="8">The sequence shown here is derived from an EMBL/GenBank/DDBJ whole genome shotgun (WGS) entry which is preliminary data.</text>
</comment>
<organism evidence="8 9">
    <name type="scientific">Chengkuizengella marina</name>
    <dbReference type="NCBI Taxonomy" id="2507566"/>
    <lineage>
        <taxon>Bacteria</taxon>
        <taxon>Bacillati</taxon>
        <taxon>Bacillota</taxon>
        <taxon>Bacilli</taxon>
        <taxon>Bacillales</taxon>
        <taxon>Paenibacillaceae</taxon>
        <taxon>Chengkuizengella</taxon>
    </lineage>
</organism>
<dbReference type="PANTHER" id="PTHR23417">
    <property type="entry name" value="3-DEOXY-D-MANNO-OCTULOSONIC-ACID TRANSFERASE/TRNA GUANINE-N 7 - -METHYLTRANSFERASE"/>
    <property type="match status" value="1"/>
</dbReference>
<dbReference type="PANTHER" id="PTHR23417:SF14">
    <property type="entry name" value="PENTACOTRIPEPTIDE-REPEAT REGION OF PRORP DOMAIN-CONTAINING PROTEIN"/>
    <property type="match status" value="1"/>
</dbReference>
<feature type="binding site" evidence="7">
    <location>
        <position position="45"/>
    </location>
    <ligand>
        <name>S-adenosyl-L-methionine</name>
        <dbReference type="ChEBI" id="CHEBI:59789"/>
    </ligand>
</feature>
<dbReference type="InterPro" id="IPR003358">
    <property type="entry name" value="tRNA_(Gua-N-7)_MeTrfase_Trmb"/>
</dbReference>
<evidence type="ECO:0000256" key="3">
    <source>
        <dbReference type="ARBA" id="ARBA00022603"/>
    </source>
</evidence>
<proteinExistence type="inferred from homology"/>
<keyword evidence="9" id="KW-1185">Reference proteome</keyword>
<dbReference type="Proteomes" id="UP000448943">
    <property type="component" value="Unassembled WGS sequence"/>
</dbReference>
<comment type="pathway">
    <text evidence="7">tRNA modification; N(7)-methylguanine-tRNA biosynthesis.</text>
</comment>
<dbReference type="PROSITE" id="PS51625">
    <property type="entry name" value="SAM_MT_TRMB"/>
    <property type="match status" value="1"/>
</dbReference>
<comment type="function">
    <text evidence="2 7">Catalyzes the formation of N(7)-methylguanine at position 46 (m7G46) in tRNA.</text>
</comment>
<dbReference type="EC" id="2.1.1.33" evidence="7"/>
<evidence type="ECO:0000256" key="7">
    <source>
        <dbReference type="HAMAP-Rule" id="MF_01057"/>
    </source>
</evidence>
<evidence type="ECO:0000256" key="4">
    <source>
        <dbReference type="ARBA" id="ARBA00022679"/>
    </source>
</evidence>